<accession>A0AAD7NRG0</accession>
<feature type="transmembrane region" description="Helical" evidence="1">
    <location>
        <begin position="90"/>
        <end position="112"/>
    </location>
</feature>
<evidence type="ECO:0000256" key="1">
    <source>
        <dbReference type="SAM" id="Phobius"/>
    </source>
</evidence>
<keyword evidence="1" id="KW-0472">Membrane</keyword>
<dbReference type="EMBL" id="JARKIB010000015">
    <property type="protein sequence ID" value="KAJ7771559.1"/>
    <property type="molecule type" value="Genomic_DNA"/>
</dbReference>
<dbReference type="AlphaFoldDB" id="A0AAD7NRG0"/>
<evidence type="ECO:0000313" key="2">
    <source>
        <dbReference type="EMBL" id="KAJ7771559.1"/>
    </source>
</evidence>
<protein>
    <submittedName>
        <fullName evidence="2">Uncharacterized protein</fullName>
    </submittedName>
</protein>
<keyword evidence="3" id="KW-1185">Reference proteome</keyword>
<name>A0AAD7NRG0_9AGAR</name>
<comment type="caution">
    <text evidence="2">The sequence shown here is derived from an EMBL/GenBank/DDBJ whole genome shotgun (WGS) entry which is preliminary data.</text>
</comment>
<gene>
    <name evidence="2" type="ORF">B0H16DRAFT_1305969</name>
</gene>
<sequence length="267" mass="29417">MSVVDPHEHLPLLTVWSTFNIFAACANSVLLAVTLVSQRWDTNYVLVNLEAIFILTSAGGSLLVWTGHALDQHPPYKLCLVNASLGMANVPLMAGSALAIVLKVWGGVMIACHPRWQPVVKWIIWMPLVVYSIRIGNQNPSTVYRGSPFYCVVDHPMLQNATSGFGAAYTFLCLVLSVWTTVNLIATRWRIRRIIEYPGVSYPFVCRTLFFSIFVGVAFAQVVGIVSLTSTFSAMIPDVVLSSCCVAAFFIFSTSKVRTASVRSQFD</sequence>
<proteinExistence type="predicted"/>
<reference evidence="2" key="1">
    <citation type="submission" date="2023-03" db="EMBL/GenBank/DDBJ databases">
        <title>Massive genome expansion in bonnet fungi (Mycena s.s.) driven by repeated elements and novel gene families across ecological guilds.</title>
        <authorList>
            <consortium name="Lawrence Berkeley National Laboratory"/>
            <person name="Harder C.B."/>
            <person name="Miyauchi S."/>
            <person name="Viragh M."/>
            <person name="Kuo A."/>
            <person name="Thoen E."/>
            <person name="Andreopoulos B."/>
            <person name="Lu D."/>
            <person name="Skrede I."/>
            <person name="Drula E."/>
            <person name="Henrissat B."/>
            <person name="Morin E."/>
            <person name="Kohler A."/>
            <person name="Barry K."/>
            <person name="LaButti K."/>
            <person name="Morin E."/>
            <person name="Salamov A."/>
            <person name="Lipzen A."/>
            <person name="Mereny Z."/>
            <person name="Hegedus B."/>
            <person name="Baldrian P."/>
            <person name="Stursova M."/>
            <person name="Weitz H."/>
            <person name="Taylor A."/>
            <person name="Grigoriev I.V."/>
            <person name="Nagy L.G."/>
            <person name="Martin F."/>
            <person name="Kauserud H."/>
        </authorList>
    </citation>
    <scope>NUCLEOTIDE SEQUENCE</scope>
    <source>
        <strain evidence="2">CBHHK182m</strain>
    </source>
</reference>
<keyword evidence="1" id="KW-1133">Transmembrane helix</keyword>
<feature type="transmembrane region" description="Helical" evidence="1">
    <location>
        <begin position="166"/>
        <end position="187"/>
    </location>
</feature>
<feature type="transmembrane region" description="Helical" evidence="1">
    <location>
        <begin position="119"/>
        <end position="136"/>
    </location>
</feature>
<feature type="transmembrane region" description="Helical" evidence="1">
    <location>
        <begin position="234"/>
        <end position="253"/>
    </location>
</feature>
<feature type="transmembrane region" description="Helical" evidence="1">
    <location>
        <begin position="12"/>
        <end position="33"/>
    </location>
</feature>
<evidence type="ECO:0000313" key="3">
    <source>
        <dbReference type="Proteomes" id="UP001215598"/>
    </source>
</evidence>
<feature type="transmembrane region" description="Helical" evidence="1">
    <location>
        <begin position="45"/>
        <end position="70"/>
    </location>
</feature>
<keyword evidence="1" id="KW-0812">Transmembrane</keyword>
<organism evidence="2 3">
    <name type="scientific">Mycena metata</name>
    <dbReference type="NCBI Taxonomy" id="1033252"/>
    <lineage>
        <taxon>Eukaryota</taxon>
        <taxon>Fungi</taxon>
        <taxon>Dikarya</taxon>
        <taxon>Basidiomycota</taxon>
        <taxon>Agaricomycotina</taxon>
        <taxon>Agaricomycetes</taxon>
        <taxon>Agaricomycetidae</taxon>
        <taxon>Agaricales</taxon>
        <taxon>Marasmiineae</taxon>
        <taxon>Mycenaceae</taxon>
        <taxon>Mycena</taxon>
    </lineage>
</organism>
<feature type="transmembrane region" description="Helical" evidence="1">
    <location>
        <begin position="208"/>
        <end position="228"/>
    </location>
</feature>
<dbReference type="Proteomes" id="UP001215598">
    <property type="component" value="Unassembled WGS sequence"/>
</dbReference>